<name>A0A9N9BVP3_9GLOM</name>
<dbReference type="AlphaFoldDB" id="A0A9N9BVP3"/>
<keyword evidence="2" id="KW-1185">Reference proteome</keyword>
<protein>
    <submittedName>
        <fullName evidence="1">11187_t:CDS:1</fullName>
    </submittedName>
</protein>
<sequence>MSVTLRHSNKHRLNSDNYKLRIDLNLSLAKLDLSYYAKIPRMSRWVNKVNKVWNNSLFKYPELPEFSLAEENLPFQVGKKISAKEYNTFLDRNESSGYKFCWDNKKVYVVEWQAQSMKMHEKYVRCVFGVKIYPKTFIGTTTHQAIIARLWVRQVLPGSVLSSNTTLEEERQHLILSQQELDFLLFQMDALKKIGNKVDKTVQNYPKLPKFLLGEENLPFQIGKNGSVKDYNTFLDRNESSGYKFRWENENVYIVDMANQKHGAVVSVLFKWFDRPNNGVIHGHYDPTVNGKKIAVRGSSAHVLLPPTRYPGPPPSDAKGNPHARIICEVANPRNIVDWNQKCEAWMHEDYVRCVLGIKLDHPGVESPGFSFVLSPPTPEAALSNESLKHSQQ</sequence>
<comment type="caution">
    <text evidence="1">The sequence shown here is derived from an EMBL/GenBank/DDBJ whole genome shotgun (WGS) entry which is preliminary data.</text>
</comment>
<organism evidence="1 2">
    <name type="scientific">Paraglomus brasilianum</name>
    <dbReference type="NCBI Taxonomy" id="144538"/>
    <lineage>
        <taxon>Eukaryota</taxon>
        <taxon>Fungi</taxon>
        <taxon>Fungi incertae sedis</taxon>
        <taxon>Mucoromycota</taxon>
        <taxon>Glomeromycotina</taxon>
        <taxon>Glomeromycetes</taxon>
        <taxon>Paraglomerales</taxon>
        <taxon>Paraglomeraceae</taxon>
        <taxon>Paraglomus</taxon>
    </lineage>
</organism>
<dbReference type="Proteomes" id="UP000789739">
    <property type="component" value="Unassembled WGS sequence"/>
</dbReference>
<evidence type="ECO:0000313" key="2">
    <source>
        <dbReference type="Proteomes" id="UP000789739"/>
    </source>
</evidence>
<dbReference type="EMBL" id="CAJVPI010000856">
    <property type="protein sequence ID" value="CAG8577650.1"/>
    <property type="molecule type" value="Genomic_DNA"/>
</dbReference>
<accession>A0A9N9BVP3</accession>
<proteinExistence type="predicted"/>
<reference evidence="1" key="1">
    <citation type="submission" date="2021-06" db="EMBL/GenBank/DDBJ databases">
        <authorList>
            <person name="Kallberg Y."/>
            <person name="Tangrot J."/>
            <person name="Rosling A."/>
        </authorList>
    </citation>
    <scope>NUCLEOTIDE SEQUENCE</scope>
    <source>
        <strain evidence="1">BR232B</strain>
    </source>
</reference>
<evidence type="ECO:0000313" key="1">
    <source>
        <dbReference type="EMBL" id="CAG8577650.1"/>
    </source>
</evidence>
<gene>
    <name evidence="1" type="ORF">PBRASI_LOCUS6446</name>
</gene>